<gene>
    <name evidence="2" type="ORF">CW354_15460</name>
</gene>
<evidence type="ECO:0000313" key="2">
    <source>
        <dbReference type="EMBL" id="PQA86871.1"/>
    </source>
</evidence>
<protein>
    <recommendedName>
        <fullName evidence="1">UPF0311 protein CW354_15460</fullName>
    </recommendedName>
</protein>
<accession>A0A2S7K306</accession>
<dbReference type="InterPro" id="IPR020915">
    <property type="entry name" value="UPF0311"/>
</dbReference>
<proteinExistence type="inferred from homology"/>
<comment type="similarity">
    <text evidence="1">Belongs to the UPF0311 family.</text>
</comment>
<dbReference type="EMBL" id="PJCH01000011">
    <property type="protein sequence ID" value="PQA86871.1"/>
    <property type="molecule type" value="Genomic_DNA"/>
</dbReference>
<evidence type="ECO:0000313" key="3">
    <source>
        <dbReference type="Proteomes" id="UP000239504"/>
    </source>
</evidence>
<comment type="caution">
    <text evidence="2">The sequence shown here is derived from an EMBL/GenBank/DDBJ whole genome shotgun (WGS) entry which is preliminary data.</text>
</comment>
<name>A0A2S7K306_9PROT</name>
<sequence length="164" mass="18452">MSDPSVPLDQFFPKFEYAFTISIDLAGLQWVTPTSMGATRAAIYAARGEISGPKLNGKVIPMSGGDFPLQRPNGVIDFDARYMLEADDGAVIYMQNRGYRWACSEEIAERMSRNEDVDPSDYYMRVTPRFEPPAGPHEWLGKHVFVGVAEKVPNANRIHYYVLL</sequence>
<dbReference type="PANTHER" id="PTHR37315">
    <property type="entry name" value="UPF0311 PROTEIN BLR7842"/>
    <property type="match status" value="1"/>
</dbReference>
<dbReference type="RefSeq" id="WP_104830988.1">
    <property type="nucleotide sequence ID" value="NZ_PJCH01000011.1"/>
</dbReference>
<dbReference type="Proteomes" id="UP000239504">
    <property type="component" value="Unassembled WGS sequence"/>
</dbReference>
<reference evidence="2 3" key="1">
    <citation type="submission" date="2017-12" db="EMBL/GenBank/DDBJ databases">
        <authorList>
            <person name="Hurst M.R.H."/>
        </authorList>
    </citation>
    <scope>NUCLEOTIDE SEQUENCE [LARGE SCALE GENOMIC DNA]</scope>
    <source>
        <strain evidence="2 3">SY-3-19</strain>
    </source>
</reference>
<dbReference type="Pfam" id="PF11578">
    <property type="entry name" value="DUF3237"/>
    <property type="match status" value="1"/>
</dbReference>
<dbReference type="PANTHER" id="PTHR37315:SF1">
    <property type="entry name" value="UPF0311 PROTEIN BLR7842"/>
    <property type="match status" value="1"/>
</dbReference>
<dbReference type="AlphaFoldDB" id="A0A2S7K306"/>
<keyword evidence="3" id="KW-1185">Reference proteome</keyword>
<dbReference type="OrthoDB" id="5294829at2"/>
<dbReference type="HAMAP" id="MF_00775">
    <property type="entry name" value="UPF0311"/>
    <property type="match status" value="1"/>
</dbReference>
<evidence type="ECO:0000256" key="1">
    <source>
        <dbReference type="HAMAP-Rule" id="MF_00775"/>
    </source>
</evidence>
<organism evidence="2 3">
    <name type="scientific">Hyphococcus luteus</name>
    <dbReference type="NCBI Taxonomy" id="2058213"/>
    <lineage>
        <taxon>Bacteria</taxon>
        <taxon>Pseudomonadati</taxon>
        <taxon>Pseudomonadota</taxon>
        <taxon>Alphaproteobacteria</taxon>
        <taxon>Parvularculales</taxon>
        <taxon>Parvularculaceae</taxon>
        <taxon>Hyphococcus</taxon>
    </lineage>
</organism>
<dbReference type="Gene3D" id="2.40.160.20">
    <property type="match status" value="1"/>
</dbReference>